<proteinExistence type="predicted"/>
<dbReference type="Proteomes" id="UP000799755">
    <property type="component" value="Unassembled WGS sequence"/>
</dbReference>
<keyword evidence="2" id="KW-1185">Reference proteome</keyword>
<protein>
    <submittedName>
        <fullName evidence="1">Uncharacterized protein</fullName>
    </submittedName>
</protein>
<accession>A0ACB6QR46</accession>
<organism evidence="1 2">
    <name type="scientific">Lindgomyces ingoldianus</name>
    <dbReference type="NCBI Taxonomy" id="673940"/>
    <lineage>
        <taxon>Eukaryota</taxon>
        <taxon>Fungi</taxon>
        <taxon>Dikarya</taxon>
        <taxon>Ascomycota</taxon>
        <taxon>Pezizomycotina</taxon>
        <taxon>Dothideomycetes</taxon>
        <taxon>Pleosporomycetidae</taxon>
        <taxon>Pleosporales</taxon>
        <taxon>Lindgomycetaceae</taxon>
        <taxon>Lindgomyces</taxon>
    </lineage>
</organism>
<evidence type="ECO:0000313" key="2">
    <source>
        <dbReference type="Proteomes" id="UP000799755"/>
    </source>
</evidence>
<sequence>MTSRPATITGGCLCNSIRYAIHFPPEVKWPPESATCQCTMCRKWTSSLCAQFLVLLPSQLTPFPYTFHSHFPTYTEFQSSSNRFRGFCSKCGSSLIWRSQDNPKTLDLFLGTVDQKWLVEEKEVGKALATPNQYQIWCENAVKDVTDLVKTGRRFLREDDEGTKGELID</sequence>
<reference evidence="1" key="1">
    <citation type="journal article" date="2020" name="Stud. Mycol.">
        <title>101 Dothideomycetes genomes: a test case for predicting lifestyles and emergence of pathogens.</title>
        <authorList>
            <person name="Haridas S."/>
            <person name="Albert R."/>
            <person name="Binder M."/>
            <person name="Bloem J."/>
            <person name="Labutti K."/>
            <person name="Salamov A."/>
            <person name="Andreopoulos B."/>
            <person name="Baker S."/>
            <person name="Barry K."/>
            <person name="Bills G."/>
            <person name="Bluhm B."/>
            <person name="Cannon C."/>
            <person name="Castanera R."/>
            <person name="Culley D."/>
            <person name="Daum C."/>
            <person name="Ezra D."/>
            <person name="Gonzalez J."/>
            <person name="Henrissat B."/>
            <person name="Kuo A."/>
            <person name="Liang C."/>
            <person name="Lipzen A."/>
            <person name="Lutzoni F."/>
            <person name="Magnuson J."/>
            <person name="Mondo S."/>
            <person name="Nolan M."/>
            <person name="Ohm R."/>
            <person name="Pangilinan J."/>
            <person name="Park H.-J."/>
            <person name="Ramirez L."/>
            <person name="Alfaro M."/>
            <person name="Sun H."/>
            <person name="Tritt A."/>
            <person name="Yoshinaga Y."/>
            <person name="Zwiers L.-H."/>
            <person name="Turgeon B."/>
            <person name="Goodwin S."/>
            <person name="Spatafora J."/>
            <person name="Crous P."/>
            <person name="Grigoriev I."/>
        </authorList>
    </citation>
    <scope>NUCLEOTIDE SEQUENCE</scope>
    <source>
        <strain evidence="1">ATCC 200398</strain>
    </source>
</reference>
<name>A0ACB6QR46_9PLEO</name>
<dbReference type="EMBL" id="MU003512">
    <property type="protein sequence ID" value="KAF2469337.1"/>
    <property type="molecule type" value="Genomic_DNA"/>
</dbReference>
<evidence type="ECO:0000313" key="1">
    <source>
        <dbReference type="EMBL" id="KAF2469337.1"/>
    </source>
</evidence>
<gene>
    <name evidence="1" type="ORF">BDR25DRAFT_288853</name>
</gene>
<comment type="caution">
    <text evidence="1">The sequence shown here is derived from an EMBL/GenBank/DDBJ whole genome shotgun (WGS) entry which is preliminary data.</text>
</comment>